<accession>G4ZYU6</accession>
<organism evidence="1 2">
    <name type="scientific">Phytophthora sojae (strain P6497)</name>
    <name type="common">Soybean stem and root rot agent</name>
    <name type="synonym">Phytophthora megasperma f. sp. glycines</name>
    <dbReference type="NCBI Taxonomy" id="1094619"/>
    <lineage>
        <taxon>Eukaryota</taxon>
        <taxon>Sar</taxon>
        <taxon>Stramenopiles</taxon>
        <taxon>Oomycota</taxon>
        <taxon>Peronosporomycetes</taxon>
        <taxon>Peronosporales</taxon>
        <taxon>Peronosporaceae</taxon>
        <taxon>Phytophthora</taxon>
    </lineage>
</organism>
<name>G4ZYU6_PHYSP</name>
<protein>
    <recommendedName>
        <fullName evidence="3">HAT C-terminal dimerisation domain-containing protein</fullName>
    </recommendedName>
</protein>
<feature type="non-terminal residue" evidence="1">
    <location>
        <position position="1"/>
    </location>
</feature>
<sequence length="85" mass="9823">RNYHLVVEQREFLFAVVEACQTCVCPFSSVASERAWSIMDLIQLMKHKRLTTAKTRMLAFIYVNPNAVSSDPPDWVRLHSYSECS</sequence>
<dbReference type="InParanoid" id="G4ZYU6"/>
<proteinExistence type="predicted"/>
<reference evidence="1 2" key="1">
    <citation type="journal article" date="2006" name="Science">
        <title>Phytophthora genome sequences uncover evolutionary origins and mechanisms of pathogenesis.</title>
        <authorList>
            <person name="Tyler B.M."/>
            <person name="Tripathy S."/>
            <person name="Zhang X."/>
            <person name="Dehal P."/>
            <person name="Jiang R.H."/>
            <person name="Aerts A."/>
            <person name="Arredondo F.D."/>
            <person name="Baxter L."/>
            <person name="Bensasson D."/>
            <person name="Beynon J.L."/>
            <person name="Chapman J."/>
            <person name="Damasceno C.M."/>
            <person name="Dorrance A.E."/>
            <person name="Dou D."/>
            <person name="Dickerman A.W."/>
            <person name="Dubchak I.L."/>
            <person name="Garbelotto M."/>
            <person name="Gijzen M."/>
            <person name="Gordon S.G."/>
            <person name="Govers F."/>
            <person name="Grunwald N.J."/>
            <person name="Huang W."/>
            <person name="Ivors K.L."/>
            <person name="Jones R.W."/>
            <person name="Kamoun S."/>
            <person name="Krampis K."/>
            <person name="Lamour K.H."/>
            <person name="Lee M.K."/>
            <person name="McDonald W.H."/>
            <person name="Medina M."/>
            <person name="Meijer H.J."/>
            <person name="Nordberg E.K."/>
            <person name="Maclean D.J."/>
            <person name="Ospina-Giraldo M.D."/>
            <person name="Morris P.F."/>
            <person name="Phuntumart V."/>
            <person name="Putnam N.H."/>
            <person name="Rash S."/>
            <person name="Rose J.K."/>
            <person name="Sakihama Y."/>
            <person name="Salamov A.A."/>
            <person name="Savidor A."/>
            <person name="Scheuring C.F."/>
            <person name="Smith B.M."/>
            <person name="Sobral B.W."/>
            <person name="Terry A."/>
            <person name="Torto-Alalibo T.A."/>
            <person name="Win J."/>
            <person name="Xu Z."/>
            <person name="Zhang H."/>
            <person name="Grigoriev I.V."/>
            <person name="Rokhsar D.S."/>
            <person name="Boore J.L."/>
        </authorList>
    </citation>
    <scope>NUCLEOTIDE SEQUENCE [LARGE SCALE GENOMIC DNA]</scope>
    <source>
        <strain evidence="1 2">P6497</strain>
    </source>
</reference>
<evidence type="ECO:0000313" key="1">
    <source>
        <dbReference type="EMBL" id="EGZ12129.1"/>
    </source>
</evidence>
<dbReference type="EMBL" id="JH159157">
    <property type="protein sequence ID" value="EGZ12129.1"/>
    <property type="molecule type" value="Genomic_DNA"/>
</dbReference>
<evidence type="ECO:0000313" key="2">
    <source>
        <dbReference type="Proteomes" id="UP000002640"/>
    </source>
</evidence>
<evidence type="ECO:0008006" key="3">
    <source>
        <dbReference type="Google" id="ProtNLM"/>
    </source>
</evidence>
<dbReference type="GeneID" id="20659725"/>
<dbReference type="Proteomes" id="UP000002640">
    <property type="component" value="Unassembled WGS sequence"/>
</dbReference>
<dbReference type="RefSeq" id="XP_009532462.1">
    <property type="nucleotide sequence ID" value="XM_009534167.1"/>
</dbReference>
<dbReference type="KEGG" id="psoj:PHYSODRAFT_515811"/>
<gene>
    <name evidence="1" type="ORF">PHYSODRAFT_515811</name>
</gene>
<keyword evidence="2" id="KW-1185">Reference proteome</keyword>
<dbReference type="STRING" id="1094619.G4ZYU6"/>
<dbReference type="AlphaFoldDB" id="G4ZYU6"/>
<dbReference type="OMA" id="HPYPESH"/>